<dbReference type="InterPro" id="IPR057443">
    <property type="entry name" value="At5g54830-like"/>
</dbReference>
<dbReference type="InterPro" id="IPR045879">
    <property type="entry name" value="B561A"/>
</dbReference>
<feature type="domain" description="Cytochrome b561" evidence="11">
    <location>
        <begin position="859"/>
        <end position="1056"/>
    </location>
</feature>
<evidence type="ECO:0000313" key="13">
    <source>
        <dbReference type="EMBL" id="GAQ87169.1"/>
    </source>
</evidence>
<feature type="signal peptide" evidence="9">
    <location>
        <begin position="1"/>
        <end position="23"/>
    </location>
</feature>
<dbReference type="SMART" id="SM00686">
    <property type="entry name" value="DM13"/>
    <property type="match status" value="2"/>
</dbReference>
<evidence type="ECO:0000256" key="3">
    <source>
        <dbReference type="ARBA" id="ARBA00022692"/>
    </source>
</evidence>
<keyword evidence="4" id="KW-0249">Electron transport</keyword>
<evidence type="ECO:0000256" key="7">
    <source>
        <dbReference type="SAM" id="MobiDB-lite"/>
    </source>
</evidence>
<feature type="compositionally biased region" description="Basic and acidic residues" evidence="7">
    <location>
        <begin position="1068"/>
        <end position="1077"/>
    </location>
</feature>
<reference evidence="13 14" key="1">
    <citation type="journal article" date="2014" name="Nat. Commun.">
        <title>Klebsormidium flaccidum genome reveals primary factors for plant terrestrial adaptation.</title>
        <authorList>
            <person name="Hori K."/>
            <person name="Maruyama F."/>
            <person name="Fujisawa T."/>
            <person name="Togashi T."/>
            <person name="Yamamoto N."/>
            <person name="Seo M."/>
            <person name="Sato S."/>
            <person name="Yamada T."/>
            <person name="Mori H."/>
            <person name="Tajima N."/>
            <person name="Moriyama T."/>
            <person name="Ikeuchi M."/>
            <person name="Watanabe M."/>
            <person name="Wada H."/>
            <person name="Kobayashi K."/>
            <person name="Saito M."/>
            <person name="Masuda T."/>
            <person name="Sasaki-Sekimoto Y."/>
            <person name="Mashiguchi K."/>
            <person name="Awai K."/>
            <person name="Shimojima M."/>
            <person name="Masuda S."/>
            <person name="Iwai M."/>
            <person name="Nobusawa T."/>
            <person name="Narise T."/>
            <person name="Kondo S."/>
            <person name="Saito H."/>
            <person name="Sato R."/>
            <person name="Murakawa M."/>
            <person name="Ihara Y."/>
            <person name="Oshima-Yamada Y."/>
            <person name="Ohtaka K."/>
            <person name="Satoh M."/>
            <person name="Sonobe K."/>
            <person name="Ishii M."/>
            <person name="Ohtani R."/>
            <person name="Kanamori-Sato M."/>
            <person name="Honoki R."/>
            <person name="Miyazaki D."/>
            <person name="Mochizuki H."/>
            <person name="Umetsu J."/>
            <person name="Higashi K."/>
            <person name="Shibata D."/>
            <person name="Kamiya Y."/>
            <person name="Sato N."/>
            <person name="Nakamura Y."/>
            <person name="Tabata S."/>
            <person name="Ida S."/>
            <person name="Kurokawa K."/>
            <person name="Ohta H."/>
        </authorList>
    </citation>
    <scope>NUCLEOTIDE SEQUENCE [LARGE SCALE GENOMIC DNA]</scope>
    <source>
        <strain evidence="13 14">NIES-2285</strain>
    </source>
</reference>
<keyword evidence="2" id="KW-0813">Transport</keyword>
<dbReference type="EMBL" id="DF237285">
    <property type="protein sequence ID" value="GAQ87169.1"/>
    <property type="molecule type" value="Genomic_DNA"/>
</dbReference>
<dbReference type="SMART" id="SM00664">
    <property type="entry name" value="DoH"/>
    <property type="match status" value="2"/>
</dbReference>
<feature type="region of interest" description="Disordered" evidence="7">
    <location>
        <begin position="1060"/>
        <end position="1083"/>
    </location>
</feature>
<dbReference type="Pfam" id="PF03351">
    <property type="entry name" value="DOMON"/>
    <property type="match status" value="2"/>
</dbReference>
<evidence type="ECO:0000256" key="6">
    <source>
        <dbReference type="ARBA" id="ARBA00023136"/>
    </source>
</evidence>
<feature type="domain" description="DOMON" evidence="10">
    <location>
        <begin position="743"/>
        <end position="853"/>
    </location>
</feature>
<feature type="domain" description="DM13" evidence="12">
    <location>
        <begin position="199"/>
        <end position="309"/>
    </location>
</feature>
<dbReference type="InterPro" id="IPR019545">
    <property type="entry name" value="DM13_domain"/>
</dbReference>
<dbReference type="Pfam" id="PF10517">
    <property type="entry name" value="DM13"/>
    <property type="match status" value="2"/>
</dbReference>
<dbReference type="InterPro" id="IPR045266">
    <property type="entry name" value="DOH_DOMON"/>
</dbReference>
<dbReference type="PANTHER" id="PTHR47281:SF1">
    <property type="entry name" value="OS09G0557700 PROTEIN"/>
    <property type="match status" value="1"/>
</dbReference>
<name>A0A1Y1ICK4_KLENI</name>
<evidence type="ECO:0000259" key="11">
    <source>
        <dbReference type="PROSITE" id="PS50939"/>
    </source>
</evidence>
<organism evidence="13 14">
    <name type="scientific">Klebsormidium nitens</name>
    <name type="common">Green alga</name>
    <name type="synonym">Ulothrix nitens</name>
    <dbReference type="NCBI Taxonomy" id="105231"/>
    <lineage>
        <taxon>Eukaryota</taxon>
        <taxon>Viridiplantae</taxon>
        <taxon>Streptophyta</taxon>
        <taxon>Klebsormidiophyceae</taxon>
        <taxon>Klebsormidiales</taxon>
        <taxon>Klebsormidiaceae</taxon>
        <taxon>Klebsormidium</taxon>
    </lineage>
</organism>
<dbReference type="InterPro" id="IPR006593">
    <property type="entry name" value="Cyt_b561/ferric_Rdtase_TM"/>
</dbReference>
<feature type="transmembrane region" description="Helical" evidence="8">
    <location>
        <begin position="997"/>
        <end position="1018"/>
    </location>
</feature>
<dbReference type="CDD" id="cd08760">
    <property type="entry name" value="Cyt_b561_FRRS1_like"/>
    <property type="match status" value="1"/>
</dbReference>
<dbReference type="Proteomes" id="UP000054558">
    <property type="component" value="Unassembled WGS sequence"/>
</dbReference>
<dbReference type="PANTHER" id="PTHR47281">
    <property type="entry name" value="OS09G0557700 PROTEIN"/>
    <property type="match status" value="1"/>
</dbReference>
<dbReference type="PROSITE" id="PS50939">
    <property type="entry name" value="CYTOCHROME_B561"/>
    <property type="match status" value="1"/>
</dbReference>
<sequence>MCQVLQIMLLAVLLDTKVVKVAAVCNRSHPLVGFQGPLSSREHGVGGLITIIDDCTFVAQRFNYDGQAPAAYWWAAPGASDTTLTLRRTGFAISEELPRERQRQTTLVQTLPESITWNNIGVLSVWCVDFNANFGSVVLRIPAPDAASSPQVEAVRQAVGLTELPTTGSTLAAPTTNATVSGAPVMNASAACGTSSPFVGYQAQLSTIFHDVAGLLTVIDDCTLVVQNFTFDGSAPATYFWGAPGSSQDPISLRAPRGFRLTDQRLTRSESVTVQVNLKDNLTFAGSGIGVVSVWCEEATANLGSVALQPAAPGAADSAPVAMARLAGKMGLQIGTPRAVPSASVAPAPAPSAGTTLLDGFQNCETLASGRFNLYWTLDNATSSVTYALEGAFAPGSWMGFGFASPNATRVQMVGADVTVASAGTIGGMDGGFAQDYFLTAQVQCNFQSGQSTGVCPDQGLGGGDPSLNNVQLLGYEVDSGVTTVLYRRPLSTSDTRFDHNLTAVQNRIAIFAAGPLSEASTLALPIPLYHENRQGYVNSGLVINLARPGVLNCTRLAGSTAPAPVEAKVPVGVIQGATVLNITTGLNPNYPNPPAWGISLYINGKESPVLVVVRGVEYTFNIMATEEHPVYITDDVTGGTANTLETIYAGGLFSYGNETAPYTFKWTPNATVPSTLYYQCFVHQKLGWKIQVQDTNATVADPSTVAAGSSAAVTAPTNASACPPVPFKSNVLNFATCTTFPGGGQLSWTLSESNFLRAAYSLQHDGWIGFGLSPLGQMVGSSAVVGFRAPNGTALASTYYLSAQTEAGVRPPGRFDVRSVEADFSNGVMVVSFSAQLAPEEAGGYGIVYSRGASGDANTLSLTQHNPGDGRVGSLDFRLGTSSVKGTDQKMRNAHGWINAISWGFLLPLGVLTARYFKAHDPLWFHIHRAVQATGFLLGLSGFFVGVALAERAPGQLTSDAKRHYGVGIAIFASACVQVSSLFYHPEPNTKLRPVWAFLHHWLGRAIITLSIINIYFGLHLLKPKKEYTIAYTVIISGIGAAAVLLETRLQLSNCKGTGEVPRAKKAKDDTEKPPHSDPGAV</sequence>
<feature type="chain" id="PRO_5012959952" evidence="9">
    <location>
        <begin position="24"/>
        <end position="1083"/>
    </location>
</feature>
<evidence type="ECO:0000313" key="14">
    <source>
        <dbReference type="Proteomes" id="UP000054558"/>
    </source>
</evidence>
<comment type="subcellular location">
    <subcellularLocation>
        <location evidence="1">Membrane</location>
    </subcellularLocation>
</comment>
<keyword evidence="5 8" id="KW-1133">Transmembrane helix</keyword>
<keyword evidence="6 8" id="KW-0472">Membrane</keyword>
<evidence type="ECO:0000256" key="9">
    <source>
        <dbReference type="SAM" id="SignalP"/>
    </source>
</evidence>
<protein>
    <submittedName>
        <fullName evidence="13">DOMON domain containing protein</fullName>
    </submittedName>
</protein>
<feature type="domain" description="DM13" evidence="12">
    <location>
        <begin position="32"/>
        <end position="140"/>
    </location>
</feature>
<feature type="transmembrane region" description="Helical" evidence="8">
    <location>
        <begin position="930"/>
        <end position="951"/>
    </location>
</feature>
<dbReference type="OrthoDB" id="2448405at2759"/>
<dbReference type="CDD" id="cd09631">
    <property type="entry name" value="DOMON_DOH"/>
    <property type="match status" value="1"/>
</dbReference>
<accession>A0A1Y1ICK4</accession>
<dbReference type="PROSITE" id="PS50836">
    <property type="entry name" value="DOMON"/>
    <property type="match status" value="2"/>
</dbReference>
<dbReference type="SMART" id="SM00665">
    <property type="entry name" value="B561"/>
    <property type="match status" value="1"/>
</dbReference>
<evidence type="ECO:0000256" key="1">
    <source>
        <dbReference type="ARBA" id="ARBA00004370"/>
    </source>
</evidence>
<dbReference type="Pfam" id="PF25489">
    <property type="entry name" value="At5g54830"/>
    <property type="match status" value="1"/>
</dbReference>
<dbReference type="GO" id="GO:0016020">
    <property type="term" value="C:membrane"/>
    <property type="evidence" value="ECO:0007669"/>
    <property type="project" value="UniProtKB-SubCell"/>
</dbReference>
<dbReference type="AlphaFoldDB" id="A0A1Y1ICK4"/>
<evidence type="ECO:0000256" key="2">
    <source>
        <dbReference type="ARBA" id="ARBA00022448"/>
    </source>
</evidence>
<gene>
    <name evidence="13" type="ORF">KFL_003360020</name>
</gene>
<dbReference type="PROSITE" id="PS51549">
    <property type="entry name" value="DM13"/>
    <property type="match status" value="2"/>
</dbReference>
<feature type="domain" description="DOMON" evidence="10">
    <location>
        <begin position="370"/>
        <end position="515"/>
    </location>
</feature>
<keyword evidence="9" id="KW-0732">Signal</keyword>
<dbReference type="InterPro" id="IPR005018">
    <property type="entry name" value="DOMON_domain"/>
</dbReference>
<feature type="transmembrane region" description="Helical" evidence="8">
    <location>
        <begin position="898"/>
        <end position="918"/>
    </location>
</feature>
<feature type="transmembrane region" description="Helical" evidence="8">
    <location>
        <begin position="1030"/>
        <end position="1047"/>
    </location>
</feature>
<dbReference type="STRING" id="105231.A0A1Y1ICK4"/>
<evidence type="ECO:0000256" key="5">
    <source>
        <dbReference type="ARBA" id="ARBA00022989"/>
    </source>
</evidence>
<keyword evidence="3 8" id="KW-0812">Transmembrane</keyword>
<proteinExistence type="predicted"/>
<dbReference type="Gene3D" id="1.20.120.1770">
    <property type="match status" value="1"/>
</dbReference>
<evidence type="ECO:0000259" key="10">
    <source>
        <dbReference type="PROSITE" id="PS50836"/>
    </source>
</evidence>
<evidence type="ECO:0000256" key="4">
    <source>
        <dbReference type="ARBA" id="ARBA00022982"/>
    </source>
</evidence>
<keyword evidence="14" id="KW-1185">Reference proteome</keyword>
<evidence type="ECO:0000259" key="12">
    <source>
        <dbReference type="PROSITE" id="PS51549"/>
    </source>
</evidence>
<feature type="transmembrane region" description="Helical" evidence="8">
    <location>
        <begin position="966"/>
        <end position="985"/>
    </location>
</feature>
<evidence type="ECO:0000256" key="8">
    <source>
        <dbReference type="SAM" id="Phobius"/>
    </source>
</evidence>
<dbReference type="OMA" id="HTGFIIP"/>